<dbReference type="Proteomes" id="UP001165289">
    <property type="component" value="Unassembled WGS sequence"/>
</dbReference>
<dbReference type="SUPFAM" id="SSF52833">
    <property type="entry name" value="Thioredoxin-like"/>
    <property type="match status" value="1"/>
</dbReference>
<dbReference type="CDD" id="cd03181">
    <property type="entry name" value="GST_C_EF1Bgamma_like"/>
    <property type="match status" value="1"/>
</dbReference>
<dbReference type="SUPFAM" id="SSF89942">
    <property type="entry name" value="eEF1-gamma domain"/>
    <property type="match status" value="1"/>
</dbReference>
<dbReference type="InterPro" id="IPR001662">
    <property type="entry name" value="EF1B_G_C"/>
</dbReference>
<dbReference type="GO" id="GO:0003746">
    <property type="term" value="F:translation elongation factor activity"/>
    <property type="evidence" value="ECO:0007669"/>
    <property type="project" value="UniProtKB-UniRule"/>
</dbReference>
<protein>
    <submittedName>
        <fullName evidence="8">Elongation factor 1-gamma</fullName>
    </submittedName>
</protein>
<dbReference type="Pfam" id="PF00647">
    <property type="entry name" value="EF1G"/>
    <property type="match status" value="1"/>
</dbReference>
<evidence type="ECO:0000256" key="4">
    <source>
        <dbReference type="SAM" id="MobiDB-lite"/>
    </source>
</evidence>
<dbReference type="CDD" id="cd03044">
    <property type="entry name" value="GST_N_EF1Bgamma"/>
    <property type="match status" value="1"/>
</dbReference>
<keyword evidence="2 3" id="KW-0648">Protein biosynthesis</keyword>
<dbReference type="InterPro" id="IPR036282">
    <property type="entry name" value="Glutathione-S-Trfase_C_sf"/>
</dbReference>
<dbReference type="Gene3D" id="1.20.1050.10">
    <property type="match status" value="1"/>
</dbReference>
<evidence type="ECO:0000313" key="9">
    <source>
        <dbReference type="Proteomes" id="UP001165289"/>
    </source>
</evidence>
<dbReference type="PANTHER" id="PTHR43986:SF1">
    <property type="entry name" value="ELONGATION FACTOR 1-GAMMA"/>
    <property type="match status" value="1"/>
</dbReference>
<feature type="domain" description="EF-1-gamma C-terminal" evidence="5">
    <location>
        <begin position="276"/>
        <end position="436"/>
    </location>
</feature>
<dbReference type="PROSITE" id="PS50404">
    <property type="entry name" value="GST_NTER"/>
    <property type="match status" value="1"/>
</dbReference>
<dbReference type="InterPro" id="IPR040079">
    <property type="entry name" value="Glutathione_S-Trfase"/>
</dbReference>
<keyword evidence="1 3" id="KW-0251">Elongation factor</keyword>
<dbReference type="Pfam" id="PF00043">
    <property type="entry name" value="GST_C"/>
    <property type="match status" value="1"/>
</dbReference>
<evidence type="ECO:0000259" key="5">
    <source>
        <dbReference type="PROSITE" id="PS50040"/>
    </source>
</evidence>
<dbReference type="InterPro" id="IPR010987">
    <property type="entry name" value="Glutathione-S-Trfase_C-like"/>
</dbReference>
<dbReference type="EMBL" id="JAKMXF010000354">
    <property type="protein sequence ID" value="KAI6646679.1"/>
    <property type="molecule type" value="Genomic_DNA"/>
</dbReference>
<feature type="compositionally biased region" description="Basic and acidic residues" evidence="4">
    <location>
        <begin position="241"/>
        <end position="256"/>
    </location>
</feature>
<dbReference type="FunFam" id="1.20.1050.10:FF:000006">
    <property type="entry name" value="Elongation factor 1 gamma"/>
    <property type="match status" value="1"/>
</dbReference>
<evidence type="ECO:0000313" key="8">
    <source>
        <dbReference type="EMBL" id="KAI6646679.1"/>
    </source>
</evidence>
<feature type="region of interest" description="Disordered" evidence="4">
    <location>
        <begin position="226"/>
        <end position="256"/>
    </location>
</feature>
<dbReference type="SFLD" id="SFLDS00019">
    <property type="entry name" value="Glutathione_Transferase_(cytos"/>
    <property type="match status" value="1"/>
</dbReference>
<dbReference type="InterPro" id="IPR004045">
    <property type="entry name" value="Glutathione_S-Trfase_N"/>
</dbReference>
<sequence length="436" mass="49161">MQGTLYAARDDVRTFKVQIAANYSGKAITVLSDPPQFILGETNVGVEFLSKFPLGKVPAFETTNGDTLVHSDAIASYLSNAELRGATEFDQAKVQQFVSIAESEVMPACCNWVYPTLGIIQPNKLNVDKAKQTITDVLCFLNQHLSTRTFLVGERVSLADISMTCSFLLLYKQVLEPSLRDSFENTNRWFITCINQPHFKAVIGEVALCEKMAQFDSKRYNELNKKEGGGKKAKVPAATKAESKKEAPAKEAKEEIPALDDDEDDDILIRRAEPKSVDPYKDLPPASLNMDEFKGVYSNKDIETVALPFFFENIKLEEHSIWHCVYEYVDELNQPFMACNLVSGFYQRIDKLRKTAFGVMAVFTQGVKAIGIEGIWVFRGQEKAFDLCEDWNIDAPSYTFRKLNLEQQDDKQKVCDFFLRKDNIGGVVVHDAKVFK</sequence>
<name>A0AAV7JD04_9METZ</name>
<dbReference type="Pfam" id="PF02798">
    <property type="entry name" value="GST_N"/>
    <property type="match status" value="1"/>
</dbReference>
<evidence type="ECO:0000256" key="3">
    <source>
        <dbReference type="PROSITE-ProRule" id="PRU00519"/>
    </source>
</evidence>
<dbReference type="InterPro" id="IPR004046">
    <property type="entry name" value="GST_C"/>
</dbReference>
<feature type="domain" description="GST C-terminal" evidence="7">
    <location>
        <begin position="87"/>
        <end position="215"/>
    </location>
</feature>
<evidence type="ECO:0000256" key="2">
    <source>
        <dbReference type="ARBA" id="ARBA00022917"/>
    </source>
</evidence>
<evidence type="ECO:0000259" key="7">
    <source>
        <dbReference type="PROSITE" id="PS50405"/>
    </source>
</evidence>
<dbReference type="SUPFAM" id="SSF47616">
    <property type="entry name" value="GST C-terminal domain-like"/>
    <property type="match status" value="1"/>
</dbReference>
<dbReference type="Gene3D" id="3.40.30.10">
    <property type="entry name" value="Glutaredoxin"/>
    <property type="match status" value="1"/>
</dbReference>
<gene>
    <name evidence="8" type="ORF">LOD99_12800</name>
</gene>
<dbReference type="GO" id="GO:0005737">
    <property type="term" value="C:cytoplasm"/>
    <property type="evidence" value="ECO:0007669"/>
    <property type="project" value="TreeGrafter"/>
</dbReference>
<dbReference type="PANTHER" id="PTHR43986">
    <property type="entry name" value="ELONGATION FACTOR 1-GAMMA"/>
    <property type="match status" value="1"/>
</dbReference>
<comment type="caution">
    <text evidence="8">The sequence shown here is derived from an EMBL/GenBank/DDBJ whole genome shotgun (WGS) entry which is preliminary data.</text>
</comment>
<reference evidence="8 9" key="1">
    <citation type="journal article" date="2023" name="BMC Biol.">
        <title>The compact genome of the sponge Oopsacas minuta (Hexactinellida) is lacking key metazoan core genes.</title>
        <authorList>
            <person name="Santini S."/>
            <person name="Schenkelaars Q."/>
            <person name="Jourda C."/>
            <person name="Duchesne M."/>
            <person name="Belahbib H."/>
            <person name="Rocher C."/>
            <person name="Selva M."/>
            <person name="Riesgo A."/>
            <person name="Vervoort M."/>
            <person name="Leys S.P."/>
            <person name="Kodjabachian L."/>
            <person name="Le Bivic A."/>
            <person name="Borchiellini C."/>
            <person name="Claverie J.M."/>
            <person name="Renard E."/>
        </authorList>
    </citation>
    <scope>NUCLEOTIDE SEQUENCE [LARGE SCALE GENOMIC DNA]</scope>
    <source>
        <strain evidence="8">SPO-2</strain>
    </source>
</reference>
<keyword evidence="9" id="KW-1185">Reference proteome</keyword>
<dbReference type="FunFam" id="3.30.70.1010:FF:000001">
    <property type="entry name" value="Elongation factor 1-gamma 1"/>
    <property type="match status" value="1"/>
</dbReference>
<dbReference type="SMART" id="SM01183">
    <property type="entry name" value="EF1G"/>
    <property type="match status" value="1"/>
</dbReference>
<dbReference type="InterPro" id="IPR036433">
    <property type="entry name" value="EF1B_G_C_sf"/>
</dbReference>
<dbReference type="PROSITE" id="PS50405">
    <property type="entry name" value="GST_CTER"/>
    <property type="match status" value="1"/>
</dbReference>
<feature type="domain" description="GST N-terminal" evidence="6">
    <location>
        <begin position="1"/>
        <end position="86"/>
    </location>
</feature>
<dbReference type="InterPro" id="IPR036249">
    <property type="entry name" value="Thioredoxin-like_sf"/>
</dbReference>
<dbReference type="Gene3D" id="3.30.70.1010">
    <property type="entry name" value="Translation elongation factor EF1B, gamma chain, conserved domain"/>
    <property type="match status" value="1"/>
</dbReference>
<accession>A0AAV7JD04</accession>
<organism evidence="8 9">
    <name type="scientific">Oopsacas minuta</name>
    <dbReference type="NCBI Taxonomy" id="111878"/>
    <lineage>
        <taxon>Eukaryota</taxon>
        <taxon>Metazoa</taxon>
        <taxon>Porifera</taxon>
        <taxon>Hexactinellida</taxon>
        <taxon>Hexasterophora</taxon>
        <taxon>Lyssacinosida</taxon>
        <taxon>Leucopsacidae</taxon>
        <taxon>Oopsacas</taxon>
    </lineage>
</organism>
<dbReference type="InterPro" id="IPR050802">
    <property type="entry name" value="EF-GSTs"/>
</dbReference>
<dbReference type="PROSITE" id="PS50040">
    <property type="entry name" value="EF1G_C"/>
    <property type="match status" value="1"/>
</dbReference>
<dbReference type="GO" id="GO:0005634">
    <property type="term" value="C:nucleus"/>
    <property type="evidence" value="ECO:0007669"/>
    <property type="project" value="TreeGrafter"/>
</dbReference>
<evidence type="ECO:0000259" key="6">
    <source>
        <dbReference type="PROSITE" id="PS50404"/>
    </source>
</evidence>
<dbReference type="AlphaFoldDB" id="A0AAV7JD04"/>
<evidence type="ECO:0000256" key="1">
    <source>
        <dbReference type="ARBA" id="ARBA00022768"/>
    </source>
</evidence>
<proteinExistence type="predicted"/>